<proteinExistence type="inferred from homology"/>
<evidence type="ECO:0000256" key="1">
    <source>
        <dbReference type="ARBA" id="ARBA00022723"/>
    </source>
</evidence>
<dbReference type="InterPro" id="IPR015655">
    <property type="entry name" value="PP2C"/>
</dbReference>
<dbReference type="SUPFAM" id="SSF81606">
    <property type="entry name" value="PP2C-like"/>
    <property type="match status" value="1"/>
</dbReference>
<dbReference type="Pfam" id="PF00481">
    <property type="entry name" value="PP2C"/>
    <property type="match status" value="1"/>
</dbReference>
<feature type="domain" description="PPM-type phosphatase" evidence="5">
    <location>
        <begin position="285"/>
        <end position="560"/>
    </location>
</feature>
<dbReference type="InterPro" id="IPR021475">
    <property type="entry name" value="Pants/Emi1-like"/>
</dbReference>
<evidence type="ECO:0000313" key="7">
    <source>
        <dbReference type="Proteomes" id="UP000078540"/>
    </source>
</evidence>
<dbReference type="GO" id="GO:0004722">
    <property type="term" value="F:protein serine/threonine phosphatase activity"/>
    <property type="evidence" value="ECO:0007669"/>
    <property type="project" value="InterPro"/>
</dbReference>
<sequence>MSEVKKEEKTPLRYHEWMIRPCMIYKDEYDDCSSIKARFHQYFIFGETIDCNQWKIDYRNCYQWEKHKSEEAYDALIKSEKQRRYNRLHAHYQNDVWERRKKPPENWNTPLPEWMQKKFENSYLHIRNKEMKQNVEVSPLDTKSSHEATMAADCVADGDYLGEYSRFFAEFIARVNPDDQLPVKVSVYDVNENELVGEIISVTLQYLNRIYCPPSLQSYISRLVIQAIKSTCKKQPEVCGLRQQEKTYAPLKLMQAVTNEVNEICRRYLDNSRLALLPPPSSTPQVTVGAIRNARRKMEDRHIILHDLNTMFNIQDDTIVDYYAVFDGHGGQDAAAYCATHLHQYLVESVYYPTDPERALRDAFLTTDAQFIAKSSIQKLNGGTTAVCALLINKKLYIAWVGDSMASLVTYGNVKQLVNPHRPTREDESERIRNMGGVVVHCMGVLRVNGFLSISRAIALFRFFFPGDVPYKPYISGEPEVRCVSLDGTEDFLIIACDGLWDYVDQRTAALRVYRQVLQNPCEYNVISLNSVINQMMNSHYNGLVHITKAALYLKYLNMA</sequence>
<dbReference type="GO" id="GO:0046872">
    <property type="term" value="F:metal ion binding"/>
    <property type="evidence" value="ECO:0007669"/>
    <property type="project" value="UniProtKB-KW"/>
</dbReference>
<keyword evidence="7" id="KW-1185">Reference proteome</keyword>
<dbReference type="Pfam" id="PF11326">
    <property type="entry name" value="PANTS-like"/>
    <property type="match status" value="1"/>
</dbReference>
<dbReference type="PROSITE" id="PS01032">
    <property type="entry name" value="PPM_1"/>
    <property type="match status" value="1"/>
</dbReference>
<gene>
    <name evidence="6" type="ORF">ALC53_13332</name>
</gene>
<keyword evidence="2 4" id="KW-0378">Hydrolase</keyword>
<dbReference type="EMBL" id="KQ976731">
    <property type="protein sequence ID" value="KYM76305.1"/>
    <property type="molecule type" value="Genomic_DNA"/>
</dbReference>
<dbReference type="SMART" id="SM00332">
    <property type="entry name" value="PP2Cc"/>
    <property type="match status" value="1"/>
</dbReference>
<dbReference type="STRING" id="520822.A0A195AW93"/>
<evidence type="ECO:0000259" key="5">
    <source>
        <dbReference type="PROSITE" id="PS51746"/>
    </source>
</evidence>
<evidence type="ECO:0000256" key="3">
    <source>
        <dbReference type="ARBA" id="ARBA00022912"/>
    </source>
</evidence>
<accession>A0A195AW93</accession>
<evidence type="ECO:0000256" key="4">
    <source>
        <dbReference type="RuleBase" id="RU003465"/>
    </source>
</evidence>
<dbReference type="Gene3D" id="3.60.40.10">
    <property type="entry name" value="PPM-type phosphatase domain"/>
    <property type="match status" value="1"/>
</dbReference>
<comment type="similarity">
    <text evidence="4">Belongs to the PP2C family.</text>
</comment>
<name>A0A195AW93_9HYME</name>
<protein>
    <submittedName>
        <fullName evidence="6">Protein phosphatase 1E</fullName>
    </submittedName>
</protein>
<dbReference type="Proteomes" id="UP000078540">
    <property type="component" value="Unassembled WGS sequence"/>
</dbReference>
<reference evidence="6 7" key="1">
    <citation type="submission" date="2015-09" db="EMBL/GenBank/DDBJ databases">
        <title>Atta colombica WGS genome.</title>
        <authorList>
            <person name="Nygaard S."/>
            <person name="Hu H."/>
            <person name="Boomsma J."/>
            <person name="Zhang G."/>
        </authorList>
    </citation>
    <scope>NUCLEOTIDE SEQUENCE [LARGE SCALE GENOMIC DNA]</scope>
    <source>
        <strain evidence="6">Treedump-2</strain>
        <tissue evidence="6">Whole body</tissue>
    </source>
</reference>
<dbReference type="InterPro" id="IPR000222">
    <property type="entry name" value="PP2C_BS"/>
</dbReference>
<dbReference type="PANTHER" id="PTHR13832">
    <property type="entry name" value="PROTEIN PHOSPHATASE 2C"/>
    <property type="match status" value="1"/>
</dbReference>
<dbReference type="PANTHER" id="PTHR13832:SF818">
    <property type="entry name" value="SD03870P"/>
    <property type="match status" value="1"/>
</dbReference>
<organism evidence="6 7">
    <name type="scientific">Atta colombica</name>
    <dbReference type="NCBI Taxonomy" id="520822"/>
    <lineage>
        <taxon>Eukaryota</taxon>
        <taxon>Metazoa</taxon>
        <taxon>Ecdysozoa</taxon>
        <taxon>Arthropoda</taxon>
        <taxon>Hexapoda</taxon>
        <taxon>Insecta</taxon>
        <taxon>Pterygota</taxon>
        <taxon>Neoptera</taxon>
        <taxon>Endopterygota</taxon>
        <taxon>Hymenoptera</taxon>
        <taxon>Apocrita</taxon>
        <taxon>Aculeata</taxon>
        <taxon>Formicoidea</taxon>
        <taxon>Formicidae</taxon>
        <taxon>Myrmicinae</taxon>
        <taxon>Atta</taxon>
    </lineage>
</organism>
<keyword evidence="3 4" id="KW-0904">Protein phosphatase</keyword>
<evidence type="ECO:0000256" key="2">
    <source>
        <dbReference type="ARBA" id="ARBA00022801"/>
    </source>
</evidence>
<evidence type="ECO:0000313" key="6">
    <source>
        <dbReference type="EMBL" id="KYM76305.1"/>
    </source>
</evidence>
<keyword evidence="1" id="KW-0479">Metal-binding</keyword>
<dbReference type="AlphaFoldDB" id="A0A195AW93"/>
<dbReference type="InterPro" id="IPR001932">
    <property type="entry name" value="PPM-type_phosphatase-like_dom"/>
</dbReference>
<dbReference type="PROSITE" id="PS51746">
    <property type="entry name" value="PPM_2"/>
    <property type="match status" value="1"/>
</dbReference>
<dbReference type="InterPro" id="IPR036457">
    <property type="entry name" value="PPM-type-like_dom_sf"/>
</dbReference>
<dbReference type="CDD" id="cd00143">
    <property type="entry name" value="PP2Cc"/>
    <property type="match status" value="1"/>
</dbReference>